<sequence>MEQVIVSEYDPQWAAEFAQEKAKIMNALGELLLGIEHIGSTSVPGLGAKPIIDIMVGINKLDELNQTHTTDLARIGYQFINHANFPERRFFRRGEWRAGTHHLHIYQYKGDNWNENLLFRNYFINHPEALNEYIKLKKDLEKRYKNDRVKYTESKGPFIRKIIEQAIMENK</sequence>
<dbReference type="Pfam" id="PF04229">
    <property type="entry name" value="GrpB"/>
    <property type="match status" value="1"/>
</dbReference>
<evidence type="ECO:0000313" key="2">
    <source>
        <dbReference type="Proteomes" id="UP001344632"/>
    </source>
</evidence>
<dbReference type="PANTHER" id="PTHR34822:SF1">
    <property type="entry name" value="GRPB FAMILY PROTEIN"/>
    <property type="match status" value="1"/>
</dbReference>
<dbReference type="InterPro" id="IPR043519">
    <property type="entry name" value="NT_sf"/>
</dbReference>
<dbReference type="PANTHER" id="PTHR34822">
    <property type="entry name" value="GRPB DOMAIN PROTEIN (AFU_ORTHOLOGUE AFUA_1G01530)"/>
    <property type="match status" value="1"/>
</dbReference>
<gene>
    <name evidence="1" type="ORF">P4H66_10955</name>
</gene>
<keyword evidence="2" id="KW-1185">Reference proteome</keyword>
<dbReference type="Proteomes" id="UP001344632">
    <property type="component" value="Unassembled WGS sequence"/>
</dbReference>
<dbReference type="SUPFAM" id="SSF81301">
    <property type="entry name" value="Nucleotidyltransferase"/>
    <property type="match status" value="1"/>
</dbReference>
<name>A0ABU6GKV5_9BACL</name>
<protein>
    <submittedName>
        <fullName evidence="1">GrpB family protein</fullName>
    </submittedName>
</protein>
<accession>A0ABU6GKV5</accession>
<dbReference type="EMBL" id="JARLKZ010000006">
    <property type="protein sequence ID" value="MEC0240369.1"/>
    <property type="molecule type" value="Genomic_DNA"/>
</dbReference>
<dbReference type="Gene3D" id="3.30.460.10">
    <property type="entry name" value="Beta Polymerase, domain 2"/>
    <property type="match status" value="1"/>
</dbReference>
<reference evidence="1 2" key="1">
    <citation type="submission" date="2023-03" db="EMBL/GenBank/DDBJ databases">
        <title>Bacillus Genome Sequencing.</title>
        <authorList>
            <person name="Dunlap C."/>
        </authorList>
    </citation>
    <scope>NUCLEOTIDE SEQUENCE [LARGE SCALE GENOMIC DNA]</scope>
    <source>
        <strain evidence="1 2">BD-525</strain>
    </source>
</reference>
<comment type="caution">
    <text evidence="1">The sequence shown here is derived from an EMBL/GenBank/DDBJ whole genome shotgun (WGS) entry which is preliminary data.</text>
</comment>
<evidence type="ECO:0000313" key="1">
    <source>
        <dbReference type="EMBL" id="MEC0240369.1"/>
    </source>
</evidence>
<proteinExistence type="predicted"/>
<dbReference type="InterPro" id="IPR007344">
    <property type="entry name" value="GrpB/CoaE"/>
</dbReference>
<organism evidence="1 2">
    <name type="scientific">Paenibacillus dokdonensis</name>
    <dbReference type="NCBI Taxonomy" id="2567944"/>
    <lineage>
        <taxon>Bacteria</taxon>
        <taxon>Bacillati</taxon>
        <taxon>Bacillota</taxon>
        <taxon>Bacilli</taxon>
        <taxon>Bacillales</taxon>
        <taxon>Paenibacillaceae</taxon>
        <taxon>Paenibacillus</taxon>
    </lineage>
</organism>
<dbReference type="RefSeq" id="WP_326088029.1">
    <property type="nucleotide sequence ID" value="NZ_JARLKZ010000006.1"/>
</dbReference>